<keyword evidence="9" id="KW-1185">Reference proteome</keyword>
<dbReference type="GO" id="GO:0034246">
    <property type="term" value="F:mitochondrial transcription factor activity"/>
    <property type="evidence" value="ECO:0007669"/>
    <property type="project" value="TreeGrafter"/>
</dbReference>
<dbReference type="PANTHER" id="PTHR11727:SF17">
    <property type="entry name" value="DIMETHYLADENOSINE TRANSFERASE 1, MITOCHONDRIAL"/>
    <property type="match status" value="1"/>
</dbReference>
<evidence type="ECO:0000256" key="5">
    <source>
        <dbReference type="ARBA" id="ARBA00022884"/>
    </source>
</evidence>
<dbReference type="GO" id="GO:0000179">
    <property type="term" value="F:rRNA (adenine-N6,N6-)-dimethyltransferase activity"/>
    <property type="evidence" value="ECO:0007669"/>
    <property type="project" value="TreeGrafter"/>
</dbReference>
<dbReference type="OrthoDB" id="16079at2759"/>
<evidence type="ECO:0000256" key="6">
    <source>
        <dbReference type="ARBA" id="ARBA00024915"/>
    </source>
</evidence>
<keyword evidence="2 7" id="KW-0489">Methyltransferase</keyword>
<keyword evidence="4 7" id="KW-0949">S-adenosyl-L-methionine</keyword>
<evidence type="ECO:0000256" key="2">
    <source>
        <dbReference type="ARBA" id="ARBA00022603"/>
    </source>
</evidence>
<dbReference type="InterPro" id="IPR023165">
    <property type="entry name" value="rRNA_Ade_diMease-like_C"/>
</dbReference>
<evidence type="ECO:0000256" key="7">
    <source>
        <dbReference type="RuleBase" id="RU362106"/>
    </source>
</evidence>
<dbReference type="Pfam" id="PF00398">
    <property type="entry name" value="RrnaAD"/>
    <property type="match status" value="1"/>
</dbReference>
<evidence type="ECO:0000256" key="4">
    <source>
        <dbReference type="ARBA" id="ARBA00022691"/>
    </source>
</evidence>
<dbReference type="InterPro" id="IPR001737">
    <property type="entry name" value="KsgA/Erm"/>
</dbReference>
<dbReference type="Proteomes" id="UP000789342">
    <property type="component" value="Unassembled WGS sequence"/>
</dbReference>
<comment type="caution">
    <text evidence="8">The sequence shown here is derived from an EMBL/GenBank/DDBJ whole genome shotgun (WGS) entry which is preliminary data.</text>
</comment>
<comment type="function">
    <text evidence="6">Mitochondrial transcription factor that confers selective promoter recognition on the core subunit of the yeast mitochondrial RNA polymerase. Interacts with DNA in a non-specific manner.</text>
</comment>
<dbReference type="EMBL" id="CAJVPV010001701">
    <property type="protein sequence ID" value="CAG8505641.1"/>
    <property type="molecule type" value="Genomic_DNA"/>
</dbReference>
<organism evidence="8 9">
    <name type="scientific">Acaulospora morrowiae</name>
    <dbReference type="NCBI Taxonomy" id="94023"/>
    <lineage>
        <taxon>Eukaryota</taxon>
        <taxon>Fungi</taxon>
        <taxon>Fungi incertae sedis</taxon>
        <taxon>Mucoromycota</taxon>
        <taxon>Glomeromycotina</taxon>
        <taxon>Glomeromycetes</taxon>
        <taxon>Diversisporales</taxon>
        <taxon>Acaulosporaceae</taxon>
        <taxon>Acaulospora</taxon>
    </lineage>
</organism>
<accession>A0A9N9F2Z0</accession>
<protein>
    <recommendedName>
        <fullName evidence="7">rRNA adenine N(6)-methyltransferase</fullName>
        <ecNumber evidence="7">2.1.1.-</ecNumber>
    </recommendedName>
</protein>
<sequence>YGFFTYALLNHTNVKRIIAVENHSQSVENIKKLSKESDGRLEVLVSENESETFKQLQKKNLTVHPWKEVHPSLFAVVHVPNKSSGAIMIKNYLNQFHERTGLQSFGRVRMNLITPSYVAEKVEASVGDIKRCKTSLFREALSDFEMLMVIPNDAYTPKAKETPGVRDRVAVRIANIVRYNLKSNKKKYKPQTITIEKNWVDSSYVYVPSEENYREDNDFISIDPGVRTFLTGYDLNEKIIEWEHDPVDKIETCEWLVQSIFIYIKLCSIILLHSKYSKLVDIPVPIETYDYVVKSMLMKRLSPVRDMLGKLGAGAENLNMNLSFDTRTRVMDLTVDQFVELAYHFEKWPFKPLDFDVSSIDPGYNLRKRT</sequence>
<dbReference type="Gene3D" id="1.10.8.100">
    <property type="entry name" value="Ribosomal RNA adenine dimethylase-like, domain 2"/>
    <property type="match status" value="1"/>
</dbReference>
<evidence type="ECO:0000313" key="8">
    <source>
        <dbReference type="EMBL" id="CAG8505641.1"/>
    </source>
</evidence>
<reference evidence="8" key="1">
    <citation type="submission" date="2021-06" db="EMBL/GenBank/DDBJ databases">
        <authorList>
            <person name="Kallberg Y."/>
            <person name="Tangrot J."/>
            <person name="Rosling A."/>
        </authorList>
    </citation>
    <scope>NUCLEOTIDE SEQUENCE</scope>
    <source>
        <strain evidence="8">CL551</strain>
    </source>
</reference>
<dbReference type="AlphaFoldDB" id="A0A9N9F2Z0"/>
<feature type="non-terminal residue" evidence="8">
    <location>
        <position position="370"/>
    </location>
</feature>
<dbReference type="SUPFAM" id="SSF53335">
    <property type="entry name" value="S-adenosyl-L-methionine-dependent methyltransferases"/>
    <property type="match status" value="1"/>
</dbReference>
<keyword evidence="3 7" id="KW-0808">Transferase</keyword>
<evidence type="ECO:0000256" key="1">
    <source>
        <dbReference type="ARBA" id="ARBA00004173"/>
    </source>
</evidence>
<evidence type="ECO:0000313" key="9">
    <source>
        <dbReference type="Proteomes" id="UP000789342"/>
    </source>
</evidence>
<name>A0A9N9F2Z0_9GLOM</name>
<evidence type="ECO:0000256" key="3">
    <source>
        <dbReference type="ARBA" id="ARBA00022679"/>
    </source>
</evidence>
<keyword evidence="5" id="KW-0694">RNA-binding</keyword>
<dbReference type="GO" id="GO:0003723">
    <property type="term" value="F:RNA binding"/>
    <property type="evidence" value="ECO:0007669"/>
    <property type="project" value="UniProtKB-KW"/>
</dbReference>
<dbReference type="GO" id="GO:0005759">
    <property type="term" value="C:mitochondrial matrix"/>
    <property type="evidence" value="ECO:0007669"/>
    <property type="project" value="TreeGrafter"/>
</dbReference>
<dbReference type="InterPro" id="IPR029063">
    <property type="entry name" value="SAM-dependent_MTases_sf"/>
</dbReference>
<dbReference type="PANTHER" id="PTHR11727">
    <property type="entry name" value="DIMETHYLADENOSINE TRANSFERASE"/>
    <property type="match status" value="1"/>
</dbReference>
<comment type="subcellular location">
    <subcellularLocation>
        <location evidence="1">Mitochondrion</location>
    </subcellularLocation>
</comment>
<dbReference type="GO" id="GO:0006391">
    <property type="term" value="P:transcription initiation at mitochondrial promoter"/>
    <property type="evidence" value="ECO:0007669"/>
    <property type="project" value="TreeGrafter"/>
</dbReference>
<proteinExistence type="inferred from homology"/>
<dbReference type="EC" id="2.1.1.-" evidence="7"/>
<comment type="similarity">
    <text evidence="7">Belongs to the class I-like SAM-binding methyltransferase superfamily. rRNA adenine N(6)-methyltransferase family.</text>
</comment>
<dbReference type="Gene3D" id="3.40.50.150">
    <property type="entry name" value="Vaccinia Virus protein VP39"/>
    <property type="match status" value="1"/>
</dbReference>
<gene>
    <name evidence="8" type="ORF">AMORRO_LOCUS3471</name>
</gene>
<keyword evidence="7" id="KW-0698">rRNA processing</keyword>